<dbReference type="GO" id="GO:0009279">
    <property type="term" value="C:cell outer membrane"/>
    <property type="evidence" value="ECO:0007669"/>
    <property type="project" value="TreeGrafter"/>
</dbReference>
<dbReference type="Pfam" id="PF03968">
    <property type="entry name" value="LptD_N"/>
    <property type="match status" value="1"/>
</dbReference>
<dbReference type="GO" id="GO:0030288">
    <property type="term" value="C:outer membrane-bounded periplasmic space"/>
    <property type="evidence" value="ECO:0007669"/>
    <property type="project" value="TreeGrafter"/>
</dbReference>
<sequence length="161" mass="16339">MTLTRILVTCIALSVPAALLSQGAEIAFGGLSQDTGLPVEVGADKLEIDQADGAATFTGNVEISQGEMVLTAGRARVIYGADGAITEMQASEGVTLVNGGEAAEAAEAVYSIEAGTVVMTGDVILTQGSNALSSQRLVIDLARGTGTLEGRVRTIFQPGAQ</sequence>
<reference evidence="4" key="1">
    <citation type="submission" date="2013-03" db="EMBL/GenBank/DDBJ databases">
        <title>Genome Sequence of the Profundibacterium mesophilum strain KAUST100406-0324T from Red Sea, a novel genus in the family Rhodobacteraceae.</title>
        <authorList>
            <person name="Essack M."/>
            <person name="Alam I."/>
            <person name="Lafi F."/>
            <person name="Alawi W."/>
            <person name="Kamanu F."/>
            <person name="Al-Suwailem A."/>
            <person name="Lee O.O."/>
            <person name="Xu Y."/>
            <person name="Bajic V."/>
            <person name="Qian P.-Y."/>
            <person name="Archer J."/>
        </authorList>
    </citation>
    <scope>NUCLEOTIDE SEQUENCE</scope>
    <source>
        <strain evidence="4">KAUST100406-0324</strain>
    </source>
</reference>
<feature type="signal peptide" evidence="2">
    <location>
        <begin position="1"/>
        <end position="17"/>
    </location>
</feature>
<dbReference type="PANTHER" id="PTHR36504:SF1">
    <property type="entry name" value="LIPOPOLYSACCHARIDE EXPORT SYSTEM PROTEIN LPTA"/>
    <property type="match status" value="1"/>
</dbReference>
<proteinExistence type="predicted"/>
<accession>A0A921NZI2</accession>
<dbReference type="GO" id="GO:0017089">
    <property type="term" value="F:glycolipid transfer activity"/>
    <property type="evidence" value="ECO:0007669"/>
    <property type="project" value="TreeGrafter"/>
</dbReference>
<name>A0A921NZI2_9RHOB</name>
<evidence type="ECO:0000313" key="4">
    <source>
        <dbReference type="EMBL" id="KAF0676388.1"/>
    </source>
</evidence>
<dbReference type="GO" id="GO:0015920">
    <property type="term" value="P:lipopolysaccharide transport"/>
    <property type="evidence" value="ECO:0007669"/>
    <property type="project" value="TreeGrafter"/>
</dbReference>
<protein>
    <submittedName>
        <fullName evidence="4">OstA-like protein</fullName>
    </submittedName>
</protein>
<evidence type="ECO:0000256" key="2">
    <source>
        <dbReference type="SAM" id="SignalP"/>
    </source>
</evidence>
<evidence type="ECO:0000256" key="1">
    <source>
        <dbReference type="ARBA" id="ARBA00022729"/>
    </source>
</evidence>
<gene>
    <name evidence="4" type="ORF">PMES_01119</name>
</gene>
<dbReference type="AlphaFoldDB" id="A0A921NZI2"/>
<evidence type="ECO:0000313" key="5">
    <source>
        <dbReference type="Proteomes" id="UP000698242"/>
    </source>
</evidence>
<dbReference type="InterPro" id="IPR052037">
    <property type="entry name" value="LPS_export_LptA"/>
</dbReference>
<organism evidence="4 5">
    <name type="scientific">Profundibacterium mesophilum KAUST100406-0324</name>
    <dbReference type="NCBI Taxonomy" id="1037889"/>
    <lineage>
        <taxon>Bacteria</taxon>
        <taxon>Pseudomonadati</taxon>
        <taxon>Pseudomonadota</taxon>
        <taxon>Alphaproteobacteria</taxon>
        <taxon>Rhodobacterales</taxon>
        <taxon>Roseobacteraceae</taxon>
        <taxon>Profundibacterium</taxon>
    </lineage>
</organism>
<comment type="caution">
    <text evidence="4">The sequence shown here is derived from an EMBL/GenBank/DDBJ whole genome shotgun (WGS) entry which is preliminary data.</text>
</comment>
<dbReference type="Proteomes" id="UP000698242">
    <property type="component" value="Unassembled WGS sequence"/>
</dbReference>
<dbReference type="InterPro" id="IPR005653">
    <property type="entry name" value="OstA-like_N"/>
</dbReference>
<evidence type="ECO:0000259" key="3">
    <source>
        <dbReference type="Pfam" id="PF03968"/>
    </source>
</evidence>
<dbReference type="Gene3D" id="2.60.450.10">
    <property type="entry name" value="Lipopolysaccharide (LPS) transport protein A like domain"/>
    <property type="match status" value="1"/>
</dbReference>
<keyword evidence="1 2" id="KW-0732">Signal</keyword>
<dbReference type="EMBL" id="APKE01000014">
    <property type="protein sequence ID" value="KAF0676388.1"/>
    <property type="molecule type" value="Genomic_DNA"/>
</dbReference>
<feature type="chain" id="PRO_5038069360" evidence="2">
    <location>
        <begin position="18"/>
        <end position="161"/>
    </location>
</feature>
<feature type="domain" description="Organic solvent tolerance-like N-terminal" evidence="3">
    <location>
        <begin position="40"/>
        <end position="144"/>
    </location>
</feature>
<keyword evidence="5" id="KW-1185">Reference proteome</keyword>
<dbReference type="PANTHER" id="PTHR36504">
    <property type="entry name" value="LIPOPOLYSACCHARIDE EXPORT SYSTEM PROTEIN LPTA"/>
    <property type="match status" value="1"/>
</dbReference>